<dbReference type="SUPFAM" id="SSF56300">
    <property type="entry name" value="Metallo-dependent phosphatases"/>
    <property type="match status" value="1"/>
</dbReference>
<dbReference type="Proteomes" id="UP000239322">
    <property type="component" value="Unassembled WGS sequence"/>
</dbReference>
<comment type="caution">
    <text evidence="1">The sequence shown here is derived from an EMBL/GenBank/DDBJ whole genome shotgun (WGS) entry which is preliminary data.</text>
</comment>
<organism evidence="1 2">
    <name type="scientific">Streptomyces solincola</name>
    <dbReference type="NCBI Taxonomy" id="2100817"/>
    <lineage>
        <taxon>Bacteria</taxon>
        <taxon>Bacillati</taxon>
        <taxon>Actinomycetota</taxon>
        <taxon>Actinomycetes</taxon>
        <taxon>Kitasatosporales</taxon>
        <taxon>Streptomycetaceae</taxon>
        <taxon>Streptomyces</taxon>
    </lineage>
</organism>
<accession>A0A2S9PYC2</accession>
<protein>
    <recommendedName>
        <fullName evidence="3">Calcineurin-like phosphoesterase domain-containing protein</fullName>
    </recommendedName>
</protein>
<dbReference type="EMBL" id="PVLV01000121">
    <property type="protein sequence ID" value="PRH79353.1"/>
    <property type="molecule type" value="Genomic_DNA"/>
</dbReference>
<proteinExistence type="predicted"/>
<dbReference type="InterPro" id="IPR029052">
    <property type="entry name" value="Metallo-depent_PP-like"/>
</dbReference>
<evidence type="ECO:0000313" key="1">
    <source>
        <dbReference type="EMBL" id="PRH79353.1"/>
    </source>
</evidence>
<evidence type="ECO:0008006" key="3">
    <source>
        <dbReference type="Google" id="ProtNLM"/>
    </source>
</evidence>
<dbReference type="AlphaFoldDB" id="A0A2S9PYC2"/>
<keyword evidence="2" id="KW-1185">Reference proteome</keyword>
<gene>
    <name evidence="1" type="ORF">C6N75_09720</name>
</gene>
<name>A0A2S9PYC2_9ACTN</name>
<evidence type="ECO:0000313" key="2">
    <source>
        <dbReference type="Proteomes" id="UP000239322"/>
    </source>
</evidence>
<sequence>MLGDMVEGVDIFPGQQWLIDSTLYDQLFNTTPALLVDFVRYLLGHFETVTVYAVDGNHGRIGRRGQFGPMDNADRMLYRIVSMLLRDEPRFELKMTDPQGERNWYQVMELGAYSALLIHGDQIRGHSGFPWYGLGKKVNGWGSGGIPEPFKDVFMGHYHQLGRIPLNHRSVWCNGSTESTNTFASETLAAQSEPSQWLLFVDPDAGRVTASYGVDLR</sequence>
<reference evidence="1 2" key="1">
    <citation type="submission" date="2018-03" db="EMBL/GenBank/DDBJ databases">
        <title>Novel Streptomyces sp. from soil.</title>
        <authorList>
            <person name="Tan G.Y.A."/>
            <person name="Lee Z.Y."/>
        </authorList>
    </citation>
    <scope>NUCLEOTIDE SEQUENCE [LARGE SCALE GENOMIC DNA]</scope>
    <source>
        <strain evidence="1 2">ST5x</strain>
    </source>
</reference>